<organism evidence="5 6">
    <name type="scientific">Hydrogenophaga palleronii</name>
    <dbReference type="NCBI Taxonomy" id="65655"/>
    <lineage>
        <taxon>Bacteria</taxon>
        <taxon>Pseudomonadati</taxon>
        <taxon>Pseudomonadota</taxon>
        <taxon>Betaproteobacteria</taxon>
        <taxon>Burkholderiales</taxon>
        <taxon>Comamonadaceae</taxon>
        <taxon>Hydrogenophaga</taxon>
    </lineage>
</organism>
<comment type="caution">
    <text evidence="5">The sequence shown here is derived from an EMBL/GenBank/DDBJ whole genome shotgun (WGS) entry which is preliminary data.</text>
</comment>
<feature type="signal peptide" evidence="4">
    <location>
        <begin position="1"/>
        <end position="24"/>
    </location>
</feature>
<evidence type="ECO:0000256" key="2">
    <source>
        <dbReference type="ARBA" id="ARBA00022963"/>
    </source>
</evidence>
<reference evidence="5 6" key="1">
    <citation type="submission" date="2023-07" db="EMBL/GenBank/DDBJ databases">
        <title>Sorghum-associated microbial communities from plants grown in Nebraska, USA.</title>
        <authorList>
            <person name="Schachtman D."/>
        </authorList>
    </citation>
    <scope>NUCLEOTIDE SEQUENCE [LARGE SCALE GENOMIC DNA]</scope>
    <source>
        <strain evidence="5 6">4249</strain>
    </source>
</reference>
<keyword evidence="2" id="KW-0442">Lipid degradation</keyword>
<dbReference type="InterPro" id="IPR016986">
    <property type="entry name" value="UCP031982_abhydr"/>
</dbReference>
<dbReference type="GO" id="GO:0016787">
    <property type="term" value="F:hydrolase activity"/>
    <property type="evidence" value="ECO:0007669"/>
    <property type="project" value="UniProtKB-KW"/>
</dbReference>
<dbReference type="SUPFAM" id="SSF53474">
    <property type="entry name" value="alpha/beta-Hydrolases"/>
    <property type="match status" value="1"/>
</dbReference>
<evidence type="ECO:0000256" key="1">
    <source>
        <dbReference type="ARBA" id="ARBA00022801"/>
    </source>
</evidence>
<keyword evidence="3" id="KW-0443">Lipid metabolism</keyword>
<dbReference type="InterPro" id="IPR029058">
    <property type="entry name" value="AB_hydrolase_fold"/>
</dbReference>
<evidence type="ECO:0000256" key="3">
    <source>
        <dbReference type="ARBA" id="ARBA00023098"/>
    </source>
</evidence>
<evidence type="ECO:0000313" key="5">
    <source>
        <dbReference type="EMBL" id="MDR7151548.1"/>
    </source>
</evidence>
<evidence type="ECO:0000256" key="4">
    <source>
        <dbReference type="SAM" id="SignalP"/>
    </source>
</evidence>
<evidence type="ECO:0000313" key="6">
    <source>
        <dbReference type="Proteomes" id="UP001265700"/>
    </source>
</evidence>
<keyword evidence="4" id="KW-0732">Signal</keyword>
<dbReference type="PIRSF" id="PIRSF031982">
    <property type="entry name" value="UCP031982_abhydr"/>
    <property type="match status" value="1"/>
</dbReference>
<dbReference type="RefSeq" id="WP_310319118.1">
    <property type="nucleotide sequence ID" value="NZ_JAVDWU010000007.1"/>
</dbReference>
<dbReference type="PANTHER" id="PTHR10272">
    <property type="entry name" value="PLATELET-ACTIVATING FACTOR ACETYLHYDROLASE"/>
    <property type="match status" value="1"/>
</dbReference>
<name>A0ABU1WQG9_9BURK</name>
<proteinExistence type="predicted"/>
<dbReference type="Proteomes" id="UP001265700">
    <property type="component" value="Unassembled WGS sequence"/>
</dbReference>
<protein>
    <submittedName>
        <fullName evidence="5">Dienelactone hydrolase</fullName>
    </submittedName>
</protein>
<gene>
    <name evidence="5" type="ORF">J2W49_003524</name>
</gene>
<feature type="chain" id="PRO_5045371178" evidence="4">
    <location>
        <begin position="25"/>
        <end position="359"/>
    </location>
</feature>
<keyword evidence="1 5" id="KW-0378">Hydrolase</keyword>
<keyword evidence="6" id="KW-1185">Reference proteome</keyword>
<dbReference type="EMBL" id="JAVDWU010000007">
    <property type="protein sequence ID" value="MDR7151548.1"/>
    <property type="molecule type" value="Genomic_DNA"/>
</dbReference>
<dbReference type="Gene3D" id="3.40.50.1820">
    <property type="entry name" value="alpha/beta hydrolase"/>
    <property type="match status" value="1"/>
</dbReference>
<sequence length="359" mass="38766">MNLSTHWHRLLGTLMLIFTGAVQAQVGMTQLQVGQMPVTLTYPTSAPVAPYSVGPFNMQVALNAAPSPGRFPLVVMSHGSGGSAYPDHALASTLVRAGFVVAQPRHHGNNHLDNSLAGPPTFRRRPGEAIEVIDALAQDPQWSKRLQLDRVGVHGMSAGGVTGLALAGAQWRMLNLVRHCDRNGMADEGFCFLGAQEPEARAARQSSFKSARYWPEFVLPADLKTVHGGRTPTPGEPDPRPDPRVAAVSLMVPVAAIFSAESLARIRIPVGLVNAQDDEVLVPRFHAMHVLQHCTTCKLLADLPNAGHFDALWPWPPAVAREVAGTQVRGGLPHAGFDPRDREAAHQRIAEFFRHNLGS</sequence>
<dbReference type="PANTHER" id="PTHR10272:SF0">
    <property type="entry name" value="PLATELET-ACTIVATING FACTOR ACETYLHYDROLASE"/>
    <property type="match status" value="1"/>
</dbReference>
<accession>A0ABU1WQG9</accession>